<dbReference type="Proteomes" id="UP000324800">
    <property type="component" value="Unassembled WGS sequence"/>
</dbReference>
<accession>A0A5J4WCS9</accession>
<proteinExistence type="predicted"/>
<organism evidence="1 2">
    <name type="scientific">Streblomastix strix</name>
    <dbReference type="NCBI Taxonomy" id="222440"/>
    <lineage>
        <taxon>Eukaryota</taxon>
        <taxon>Metamonada</taxon>
        <taxon>Preaxostyla</taxon>
        <taxon>Oxymonadida</taxon>
        <taxon>Streblomastigidae</taxon>
        <taxon>Streblomastix</taxon>
    </lineage>
</organism>
<dbReference type="AlphaFoldDB" id="A0A5J4WCS9"/>
<evidence type="ECO:0000313" key="2">
    <source>
        <dbReference type="Proteomes" id="UP000324800"/>
    </source>
</evidence>
<protein>
    <submittedName>
        <fullName evidence="1">Uncharacterized protein</fullName>
    </submittedName>
</protein>
<sequence>MTQAQWNKLLAIRPAPKPVDTSQGLTRLMYMDDDNSSAEQDDNADDEEEIFTKIKPKSKSFQFKIKDASFHRNKAFKHNSKDIPPLGYGGGIFLTGTGDYDVESEQIDLN</sequence>
<evidence type="ECO:0000313" key="1">
    <source>
        <dbReference type="EMBL" id="KAA6392701.1"/>
    </source>
</evidence>
<name>A0A5J4WCS9_9EUKA</name>
<comment type="caution">
    <text evidence="1">The sequence shown here is derived from an EMBL/GenBank/DDBJ whole genome shotgun (WGS) entry which is preliminary data.</text>
</comment>
<dbReference type="EMBL" id="SNRW01002459">
    <property type="protein sequence ID" value="KAA6392701.1"/>
    <property type="molecule type" value="Genomic_DNA"/>
</dbReference>
<reference evidence="1 2" key="1">
    <citation type="submission" date="2019-03" db="EMBL/GenBank/DDBJ databases">
        <title>Single cell metagenomics reveals metabolic interactions within the superorganism composed of flagellate Streblomastix strix and complex community of Bacteroidetes bacteria on its surface.</title>
        <authorList>
            <person name="Treitli S.C."/>
            <person name="Kolisko M."/>
            <person name="Husnik F."/>
            <person name="Keeling P."/>
            <person name="Hampl V."/>
        </authorList>
    </citation>
    <scope>NUCLEOTIDE SEQUENCE [LARGE SCALE GENOMIC DNA]</scope>
    <source>
        <strain evidence="1">ST1C</strain>
    </source>
</reference>
<gene>
    <name evidence="1" type="ORF">EZS28_011770</name>
</gene>